<sequence length="114" mass="12850">MLKFIAVEVTGSYAIESYDFDRKKIALVYPETGSRQVQDYGKGLLYMITGGQCYTNPWPYSMPRCIPDSYVTIFGFTNITEGIRDPSVFDIPSPPCPRDMDNAVEPLLFGHVQP</sequence>
<accession>C3Y791</accession>
<dbReference type="InterPro" id="IPR001299">
    <property type="entry name" value="Ependymin"/>
</dbReference>
<evidence type="ECO:0000256" key="1">
    <source>
        <dbReference type="ARBA" id="ARBA00010771"/>
    </source>
</evidence>
<name>C3Y791_BRAFL</name>
<organism>
    <name type="scientific">Branchiostoma floridae</name>
    <name type="common">Florida lancelet</name>
    <name type="synonym">Amphioxus</name>
    <dbReference type="NCBI Taxonomy" id="7739"/>
    <lineage>
        <taxon>Eukaryota</taxon>
        <taxon>Metazoa</taxon>
        <taxon>Chordata</taxon>
        <taxon>Cephalochordata</taxon>
        <taxon>Leptocardii</taxon>
        <taxon>Amphioxiformes</taxon>
        <taxon>Branchiostomatidae</taxon>
        <taxon>Branchiostoma</taxon>
    </lineage>
</organism>
<dbReference type="InParanoid" id="C3Y791"/>
<dbReference type="EMBL" id="GG666489">
    <property type="protein sequence ID" value="EEN63719.1"/>
    <property type="molecule type" value="Genomic_DNA"/>
</dbReference>
<reference evidence="2" key="1">
    <citation type="journal article" date="2008" name="Nature">
        <title>The amphioxus genome and the evolution of the chordate karyotype.</title>
        <authorList>
            <consortium name="US DOE Joint Genome Institute (JGI-PGF)"/>
            <person name="Putnam N.H."/>
            <person name="Butts T."/>
            <person name="Ferrier D.E.K."/>
            <person name="Furlong R.F."/>
            <person name="Hellsten U."/>
            <person name="Kawashima T."/>
            <person name="Robinson-Rechavi M."/>
            <person name="Shoguchi E."/>
            <person name="Terry A."/>
            <person name="Yu J.-K."/>
            <person name="Benito-Gutierrez E.L."/>
            <person name="Dubchak I."/>
            <person name="Garcia-Fernandez J."/>
            <person name="Gibson-Brown J.J."/>
            <person name="Grigoriev I.V."/>
            <person name="Horton A.C."/>
            <person name="de Jong P.J."/>
            <person name="Jurka J."/>
            <person name="Kapitonov V.V."/>
            <person name="Kohara Y."/>
            <person name="Kuroki Y."/>
            <person name="Lindquist E."/>
            <person name="Lucas S."/>
            <person name="Osoegawa K."/>
            <person name="Pennacchio L.A."/>
            <person name="Salamov A.A."/>
            <person name="Satou Y."/>
            <person name="Sauka-Spengler T."/>
            <person name="Schmutz J."/>
            <person name="Shin-I T."/>
            <person name="Toyoda A."/>
            <person name="Bronner-Fraser M."/>
            <person name="Fujiyama A."/>
            <person name="Holland L.Z."/>
            <person name="Holland P.W.H."/>
            <person name="Satoh N."/>
            <person name="Rokhsar D.S."/>
        </authorList>
    </citation>
    <scope>NUCLEOTIDE SEQUENCE [LARGE SCALE GENOMIC DNA]</scope>
    <source>
        <strain evidence="2">S238N-H82</strain>
        <tissue evidence="2">Testes</tissue>
    </source>
</reference>
<dbReference type="AlphaFoldDB" id="C3Y791"/>
<proteinExistence type="inferred from homology"/>
<protein>
    <submittedName>
        <fullName evidence="2">Uncharacterized protein</fullName>
    </submittedName>
</protein>
<dbReference type="GO" id="GO:0005576">
    <property type="term" value="C:extracellular region"/>
    <property type="evidence" value="ECO:0007669"/>
    <property type="project" value="InterPro"/>
</dbReference>
<dbReference type="GO" id="GO:0005509">
    <property type="term" value="F:calcium ion binding"/>
    <property type="evidence" value="ECO:0007669"/>
    <property type="project" value="InterPro"/>
</dbReference>
<comment type="similarity">
    <text evidence="1">Belongs to the ependymin family.</text>
</comment>
<gene>
    <name evidence="2" type="ORF">BRAFLDRAFT_82844</name>
</gene>
<dbReference type="GO" id="GO:0007160">
    <property type="term" value="P:cell-matrix adhesion"/>
    <property type="evidence" value="ECO:0007669"/>
    <property type="project" value="InterPro"/>
</dbReference>
<evidence type="ECO:0000313" key="2">
    <source>
        <dbReference type="EMBL" id="EEN63719.1"/>
    </source>
</evidence>
<dbReference type="PANTHER" id="PTHR10697">
    <property type="entry name" value="MAMMALIAN EPENDYMIN-RELATED PROTEIN 1"/>
    <property type="match status" value="1"/>
</dbReference>
<dbReference type="PANTHER" id="PTHR10697:SF13">
    <property type="entry name" value="RICIN B LECTIN DOMAIN-CONTAINING PROTEIN"/>
    <property type="match status" value="1"/>
</dbReference>